<evidence type="ECO:0000313" key="2">
    <source>
        <dbReference type="EMBL" id="CAH9137443.1"/>
    </source>
</evidence>
<feature type="region of interest" description="Disordered" evidence="1">
    <location>
        <begin position="127"/>
        <end position="168"/>
    </location>
</feature>
<protein>
    <submittedName>
        <fullName evidence="2">Uncharacterized protein</fullName>
    </submittedName>
</protein>
<keyword evidence="3" id="KW-1185">Reference proteome</keyword>
<proteinExistence type="predicted"/>
<evidence type="ECO:0000313" key="3">
    <source>
        <dbReference type="Proteomes" id="UP001152523"/>
    </source>
</evidence>
<dbReference type="Pfam" id="PF21529">
    <property type="entry name" value="GLV1-2"/>
    <property type="match status" value="1"/>
</dbReference>
<comment type="caution">
    <text evidence="2">The sequence shown here is derived from an EMBL/GenBank/DDBJ whole genome shotgun (WGS) entry which is preliminary data.</text>
</comment>
<name>A0AAV0FP76_9ASTE</name>
<sequence length="168" mass="18736">MPRKREIRGGVAMDRSVRLAVLVLCGFYVDAAAASGGRRLLQQIDALAAGYTYIHHPLLLAANSQITQDNARVNKQQAAPPNNKMHHHHNTGELEGATIIFSIHEYSQQEHQIKGSRSTLDLSAASKEEEKVMMKKKKKEGRGGVEEVLGMDYAQPRRNPPIHNRLRP</sequence>
<dbReference type="InterPro" id="IPR049306">
    <property type="entry name" value="GLV1-2"/>
</dbReference>
<dbReference type="EMBL" id="CAMAPF010001000">
    <property type="protein sequence ID" value="CAH9137443.1"/>
    <property type="molecule type" value="Genomic_DNA"/>
</dbReference>
<dbReference type="Proteomes" id="UP001152523">
    <property type="component" value="Unassembled WGS sequence"/>
</dbReference>
<gene>
    <name evidence="2" type="ORF">CEPIT_LOCUS36022</name>
</gene>
<organism evidence="2 3">
    <name type="scientific">Cuscuta epithymum</name>
    <dbReference type="NCBI Taxonomy" id="186058"/>
    <lineage>
        <taxon>Eukaryota</taxon>
        <taxon>Viridiplantae</taxon>
        <taxon>Streptophyta</taxon>
        <taxon>Embryophyta</taxon>
        <taxon>Tracheophyta</taxon>
        <taxon>Spermatophyta</taxon>
        <taxon>Magnoliopsida</taxon>
        <taxon>eudicotyledons</taxon>
        <taxon>Gunneridae</taxon>
        <taxon>Pentapetalae</taxon>
        <taxon>asterids</taxon>
        <taxon>lamiids</taxon>
        <taxon>Solanales</taxon>
        <taxon>Convolvulaceae</taxon>
        <taxon>Cuscuteae</taxon>
        <taxon>Cuscuta</taxon>
        <taxon>Cuscuta subgen. Cuscuta</taxon>
    </lineage>
</organism>
<evidence type="ECO:0000256" key="1">
    <source>
        <dbReference type="SAM" id="MobiDB-lite"/>
    </source>
</evidence>
<reference evidence="2" key="1">
    <citation type="submission" date="2022-07" db="EMBL/GenBank/DDBJ databases">
        <authorList>
            <person name="Macas J."/>
            <person name="Novak P."/>
            <person name="Neumann P."/>
        </authorList>
    </citation>
    <scope>NUCLEOTIDE SEQUENCE</scope>
</reference>
<accession>A0AAV0FP76</accession>
<dbReference type="AlphaFoldDB" id="A0AAV0FP76"/>